<evidence type="ECO:0000256" key="1">
    <source>
        <dbReference type="ARBA" id="ARBA00022729"/>
    </source>
</evidence>
<dbReference type="Pfam" id="PF18998">
    <property type="entry name" value="Flg_new_2"/>
    <property type="match status" value="4"/>
</dbReference>
<accession>A0A933SCI3</accession>
<dbReference type="Gene3D" id="2.130.10.130">
    <property type="entry name" value="Integrin alpha, N-terminal"/>
    <property type="match status" value="1"/>
</dbReference>
<dbReference type="Gene3D" id="2.60.40.10">
    <property type="entry name" value="Immunoglobulins"/>
    <property type="match status" value="1"/>
</dbReference>
<dbReference type="EMBL" id="JACRIW010000045">
    <property type="protein sequence ID" value="MBI5169185.1"/>
    <property type="molecule type" value="Genomic_DNA"/>
</dbReference>
<protein>
    <submittedName>
        <fullName evidence="3">VCBS repeat-containing protein</fullName>
    </submittedName>
</protein>
<feature type="domain" description="Bacterial repeat" evidence="2">
    <location>
        <begin position="580"/>
        <end position="633"/>
    </location>
</feature>
<feature type="domain" description="Bacterial repeat" evidence="2">
    <location>
        <begin position="657"/>
        <end position="703"/>
    </location>
</feature>
<feature type="domain" description="Bacterial repeat" evidence="2">
    <location>
        <begin position="493"/>
        <end position="554"/>
    </location>
</feature>
<feature type="domain" description="Bacterial repeat" evidence="2">
    <location>
        <begin position="416"/>
        <end position="481"/>
    </location>
</feature>
<reference evidence="3" key="1">
    <citation type="submission" date="2020-07" db="EMBL/GenBank/DDBJ databases">
        <title>Huge and variable diversity of episymbiotic CPR bacteria and DPANN archaea in groundwater ecosystems.</title>
        <authorList>
            <person name="He C.Y."/>
            <person name="Keren R."/>
            <person name="Whittaker M."/>
            <person name="Farag I.F."/>
            <person name="Doudna J."/>
            <person name="Cate J.H.D."/>
            <person name="Banfield J.F."/>
        </authorList>
    </citation>
    <scope>NUCLEOTIDE SEQUENCE</scope>
    <source>
        <strain evidence="3">NC_groundwater_1813_Pr3_B-0.1um_71_17</strain>
    </source>
</reference>
<keyword evidence="1" id="KW-0732">Signal</keyword>
<name>A0A933SCI3_UNCEI</name>
<proteinExistence type="predicted"/>
<organism evidence="3 4">
    <name type="scientific">Eiseniibacteriota bacterium</name>
    <dbReference type="NCBI Taxonomy" id="2212470"/>
    <lineage>
        <taxon>Bacteria</taxon>
        <taxon>Candidatus Eiseniibacteriota</taxon>
    </lineage>
</organism>
<dbReference type="SUPFAM" id="SSF69318">
    <property type="entry name" value="Integrin alpha N-terminal domain"/>
    <property type="match status" value="1"/>
</dbReference>
<dbReference type="Proteomes" id="UP000696931">
    <property type="component" value="Unassembled WGS sequence"/>
</dbReference>
<evidence type="ECO:0000313" key="3">
    <source>
        <dbReference type="EMBL" id="MBI5169185.1"/>
    </source>
</evidence>
<evidence type="ECO:0000259" key="2">
    <source>
        <dbReference type="Pfam" id="PF18998"/>
    </source>
</evidence>
<dbReference type="InterPro" id="IPR013517">
    <property type="entry name" value="FG-GAP"/>
</dbReference>
<dbReference type="InterPro" id="IPR013783">
    <property type="entry name" value="Ig-like_fold"/>
</dbReference>
<dbReference type="InterPro" id="IPR028994">
    <property type="entry name" value="Integrin_alpha_N"/>
</dbReference>
<gene>
    <name evidence="3" type="ORF">HZA61_06830</name>
</gene>
<dbReference type="PANTHER" id="PTHR44103">
    <property type="entry name" value="PROPROTEIN CONVERTASE P"/>
    <property type="match status" value="1"/>
</dbReference>
<dbReference type="InterPro" id="IPR044060">
    <property type="entry name" value="Bacterial_rp_domain"/>
</dbReference>
<comment type="caution">
    <text evidence="3">The sequence shown here is derived from an EMBL/GenBank/DDBJ whole genome shotgun (WGS) entry which is preliminary data.</text>
</comment>
<dbReference type="AlphaFoldDB" id="A0A933SCI3"/>
<dbReference type="Pfam" id="PF13517">
    <property type="entry name" value="FG-GAP_3"/>
    <property type="match status" value="2"/>
</dbReference>
<evidence type="ECO:0000313" key="4">
    <source>
        <dbReference type="Proteomes" id="UP000696931"/>
    </source>
</evidence>
<sequence>MRAPRIPAAALFLSALLIVAPVASRRGFALCGLPGTLGDAGVTATGDRPTVMAAADMDGDGFDELVLSEEGSGRIAVYAIFAGAAGGTRRGFVRLYDVGGFDRPSQIVARDFDSDGIADVLVATRGSDGVVLCKGTRSGVRPGLTSPVALAGTSDARGVVVADFNHDGLPDLAVACAAGVITLRGQGVSGVADGTFSAPFATLATAATGLWSCIATGDMNRDGAFDLIGCSNSPNQIRYLMGAGGAGGGNGLFGNLQTTPNLSETTSLLLRDVTGDGKLDVLLPGNSAGAAVATNRTPDFVFTLSLQPVSFGSDVGEPPSLAYGAADLDGDGLPDLVYSRGVRSTLRVSRGILDGPLYVAFDTWDSPAIDSPSGLLLHDFDRDGAPDVAVVSTANDVVALLPGVCSHDPQGQGWLTCEALGPGTVTSSPAPGLLPLGTSVSLEAVPDAGAQFVGWTGAATGVAPVTTTTIDGHRVAQAWFAHSTHALDVGVQGAGSVRRVPALDRYPHGSVAKLYAQPDPHQEFVRWTGDVESDSAGAVIVMSGDHAVTANFTQTLYTVTVRGPYDFDPRPIPCSFDPPGGRYPFGAVVRVTALPDPGMSFFGWLLGGRFVPGNPLTVTVAGDTTLYAGFTPIQYWPEFTQIGFGEVWWWPYHWVQYGDSVTAQAVPAEGYDFVGWSGDVVDTARWIRFAVTSNVRITAHFSSSPSYAPHIVSVRDVALDQGGRVKVSWQRSAFDQAGAGANARVGEYRVWRGLDESDALAALRDGGARWWSENPVAPGERQLRQVRYFGQTTYWELVGASPASALEGYGMVFSTQHDATPSRPAPWVRTFVQAVSRDGAIWWNSPVDSGLSRDNLPPDPPSSPALLWLTSEYDLRWVPSTAPDLAGYRVYLGDSPGFVTDSSSFAAFTIEPRVRVPVVGGRARVARVRAVDVHENESAALEAVPPTLDAAAALPTLSLRLAHANPCRGEVAVEYALDRAQEADLRLFDVSGRLVCGRRLPGVIGAAGPLSLSPGRPLAAGLYFVALQQGSRVLRARVVVVP</sequence>
<dbReference type="PANTHER" id="PTHR44103:SF1">
    <property type="entry name" value="PROPROTEIN CONVERTASE P"/>
    <property type="match status" value="1"/>
</dbReference>